<dbReference type="RefSeq" id="WP_015272814.1">
    <property type="nucleotide sequence ID" value="NC_019907.1"/>
</dbReference>
<evidence type="ECO:0000313" key="3">
    <source>
        <dbReference type="Proteomes" id="UP000010799"/>
    </source>
</evidence>
<proteinExistence type="predicted"/>
<organism evidence="2 3">
    <name type="scientific">Liberibacter crescens (strain BT-1)</name>
    <dbReference type="NCBI Taxonomy" id="1215343"/>
    <lineage>
        <taxon>Bacteria</taxon>
        <taxon>Pseudomonadati</taxon>
        <taxon>Pseudomonadota</taxon>
        <taxon>Alphaproteobacteria</taxon>
        <taxon>Hyphomicrobiales</taxon>
        <taxon>Rhizobiaceae</taxon>
        <taxon>Liberibacter</taxon>
    </lineage>
</organism>
<dbReference type="KEGG" id="lcc:B488_03950"/>
<accession>L0ETU4</accession>
<dbReference type="eggNOG" id="COG5555">
    <property type="taxonomic scope" value="Bacteria"/>
</dbReference>
<dbReference type="AlphaFoldDB" id="L0ETU4"/>
<keyword evidence="1" id="KW-0812">Transmembrane</keyword>
<sequence>MISKIILQFKSIIKKSSSGNFALITAFLIPFIFAAVGISIDVARIMYNKNLIQLSSDEALEQGLDTLISNNQNNKYTTETIKTFIKNDFKIKLMNGFNDTEATDIANKAQITIEQTSSGYSAKLISSYNMLVNPFSAINLSKDRSVPLNITSIITRASKKNDTFIVMANPELWVTHYPQTSVTEWTKRNNLMINSFNTLANTKNIAFAIINGNMTSMFYFDDDPMNFDTVYNALPFKSMIGLGENDYSFYYDFRLLKHTLTHLNLFNNLINKYQNTLPLFSQDLYRNITNTVFKYSGTMDYSWDYQDLHFIQMHNSPFYEKYFHISLNNKLYDIYIYYIIADGMISPWLENDLKTATQRNKKIFLTMYDADLRSANNVATTGQKQNMQNIIQKYKIKAIFSGSAHQQQETFSSSLYNSVRIYNAGEASQGDYLVLERINDNTLSVTAYNGASGNPVVVKKMSDINLQ</sequence>
<evidence type="ECO:0000313" key="2">
    <source>
        <dbReference type="EMBL" id="AGA64387.1"/>
    </source>
</evidence>
<protein>
    <submittedName>
        <fullName evidence="2">Uncharacterized protein</fullName>
    </submittedName>
</protein>
<dbReference type="Gene3D" id="3.60.21.10">
    <property type="match status" value="1"/>
</dbReference>
<keyword evidence="1" id="KW-1133">Transmembrane helix</keyword>
<dbReference type="STRING" id="1215343.B488_03950"/>
<name>L0ETU4_LIBCB</name>
<evidence type="ECO:0000256" key="1">
    <source>
        <dbReference type="SAM" id="Phobius"/>
    </source>
</evidence>
<dbReference type="SUPFAM" id="SSF56300">
    <property type="entry name" value="Metallo-dependent phosphatases"/>
    <property type="match status" value="1"/>
</dbReference>
<dbReference type="HOGENOM" id="CLU_043788_0_0_5"/>
<dbReference type="InterPro" id="IPR029052">
    <property type="entry name" value="Metallo-depent_PP-like"/>
</dbReference>
<feature type="transmembrane region" description="Helical" evidence="1">
    <location>
        <begin position="21"/>
        <end position="40"/>
    </location>
</feature>
<keyword evidence="3" id="KW-1185">Reference proteome</keyword>
<keyword evidence="1" id="KW-0472">Membrane</keyword>
<dbReference type="EMBL" id="CP003789">
    <property type="protein sequence ID" value="AGA64387.1"/>
    <property type="molecule type" value="Genomic_DNA"/>
</dbReference>
<reference evidence="2 3" key="1">
    <citation type="journal article" date="2012" name="Stand. Genomic Sci.">
        <title>Complete genome sequence of Liberibacter crescens BT-1.</title>
        <authorList>
            <person name="Leonard M.T."/>
            <person name="Fagen J.R."/>
            <person name="Davis-Richardson A.G."/>
            <person name="Davis M.J."/>
            <person name="Triplett E.W."/>
        </authorList>
    </citation>
    <scope>NUCLEOTIDE SEQUENCE [LARGE SCALE GENOMIC DNA]</scope>
    <source>
        <strain evidence="2 3">BT-1</strain>
    </source>
</reference>
<dbReference type="PATRIC" id="fig|1215343.11.peg.405"/>
<dbReference type="Proteomes" id="UP000010799">
    <property type="component" value="Chromosome"/>
</dbReference>
<gene>
    <name evidence="2" type="ordered locus">B488_03950</name>
</gene>